<accession>A0ABQ9NKL6</accession>
<evidence type="ECO:0000313" key="3">
    <source>
        <dbReference type="Proteomes" id="UP001172684"/>
    </source>
</evidence>
<sequence>MHFTKVFALAAIFATGVFAAPVAEAEPANPPPRPSRPRPTQISQNNYCGNGVAPYCCASDKFGFSNCVAMTQGSQCQTTIVCCNAQQSIQVCTGNINVIVGA</sequence>
<evidence type="ECO:0000313" key="2">
    <source>
        <dbReference type="EMBL" id="KAJ9656925.1"/>
    </source>
</evidence>
<proteinExistence type="predicted"/>
<feature type="signal peptide" evidence="1">
    <location>
        <begin position="1"/>
        <end position="19"/>
    </location>
</feature>
<gene>
    <name evidence="2" type="ORF">H2201_008364</name>
</gene>
<organism evidence="2 3">
    <name type="scientific">Coniosporium apollinis</name>
    <dbReference type="NCBI Taxonomy" id="61459"/>
    <lineage>
        <taxon>Eukaryota</taxon>
        <taxon>Fungi</taxon>
        <taxon>Dikarya</taxon>
        <taxon>Ascomycota</taxon>
        <taxon>Pezizomycotina</taxon>
        <taxon>Dothideomycetes</taxon>
        <taxon>Dothideomycetes incertae sedis</taxon>
        <taxon>Coniosporium</taxon>
    </lineage>
</organism>
<evidence type="ECO:0000256" key="1">
    <source>
        <dbReference type="SAM" id="SignalP"/>
    </source>
</evidence>
<dbReference type="EMBL" id="JAPDRL010000113">
    <property type="protein sequence ID" value="KAJ9656925.1"/>
    <property type="molecule type" value="Genomic_DNA"/>
</dbReference>
<comment type="caution">
    <text evidence="2">The sequence shown here is derived from an EMBL/GenBank/DDBJ whole genome shotgun (WGS) entry which is preliminary data.</text>
</comment>
<reference evidence="2" key="1">
    <citation type="submission" date="2022-10" db="EMBL/GenBank/DDBJ databases">
        <title>Culturing micro-colonial fungi from biological soil crusts in the Mojave desert and describing Neophaeococcomyces mojavensis, and introducing the new genera and species Taxawa tesnikishii.</title>
        <authorList>
            <person name="Kurbessoian T."/>
            <person name="Stajich J.E."/>
        </authorList>
    </citation>
    <scope>NUCLEOTIDE SEQUENCE</scope>
    <source>
        <strain evidence="2">TK_1</strain>
    </source>
</reference>
<feature type="chain" id="PRO_5045047005" description="Hydrophobin 1" evidence="1">
    <location>
        <begin position="20"/>
        <end position="102"/>
    </location>
</feature>
<dbReference type="Proteomes" id="UP001172684">
    <property type="component" value="Unassembled WGS sequence"/>
</dbReference>
<evidence type="ECO:0008006" key="4">
    <source>
        <dbReference type="Google" id="ProtNLM"/>
    </source>
</evidence>
<protein>
    <recommendedName>
        <fullName evidence="4">Hydrophobin 1</fullName>
    </recommendedName>
</protein>
<name>A0ABQ9NKL6_9PEZI</name>
<keyword evidence="1" id="KW-0732">Signal</keyword>
<keyword evidence="3" id="KW-1185">Reference proteome</keyword>